<keyword evidence="4" id="KW-0732">Signal</keyword>
<dbReference type="PANTHER" id="PTHR15071:SF0">
    <property type="entry name" value="MANNOSE 6-PHOSPHATE RECEPTOR-LIKE PROTEIN 1"/>
    <property type="match status" value="1"/>
</dbReference>
<protein>
    <submittedName>
        <fullName evidence="9">Cation-independent mannose-6-phosphate receptor</fullName>
    </submittedName>
</protein>
<evidence type="ECO:0000256" key="4">
    <source>
        <dbReference type="ARBA" id="ARBA00022729"/>
    </source>
</evidence>
<dbReference type="InterPro" id="IPR009011">
    <property type="entry name" value="Man6P_isomerase_rcpt-bd_dom_sf"/>
</dbReference>
<dbReference type="InParanoid" id="A0A067QUN2"/>
<feature type="domain" description="MRH" evidence="8">
    <location>
        <begin position="35"/>
        <end position="171"/>
    </location>
</feature>
<gene>
    <name evidence="9" type="ORF">L798_12485</name>
</gene>
<comment type="subcellular location">
    <subcellularLocation>
        <location evidence="1">Endomembrane system</location>
    </subcellularLocation>
</comment>
<organism evidence="9 10">
    <name type="scientific">Zootermopsis nevadensis</name>
    <name type="common">Dampwood termite</name>
    <dbReference type="NCBI Taxonomy" id="136037"/>
    <lineage>
        <taxon>Eukaryota</taxon>
        <taxon>Metazoa</taxon>
        <taxon>Ecdysozoa</taxon>
        <taxon>Arthropoda</taxon>
        <taxon>Hexapoda</taxon>
        <taxon>Insecta</taxon>
        <taxon>Pterygota</taxon>
        <taxon>Neoptera</taxon>
        <taxon>Polyneoptera</taxon>
        <taxon>Dictyoptera</taxon>
        <taxon>Blattodea</taxon>
        <taxon>Blattoidea</taxon>
        <taxon>Termitoidae</taxon>
        <taxon>Termopsidae</taxon>
        <taxon>Zootermopsis</taxon>
    </lineage>
</organism>
<keyword evidence="10" id="KW-1185">Reference proteome</keyword>
<dbReference type="GO" id="GO:0010008">
    <property type="term" value="C:endosome membrane"/>
    <property type="evidence" value="ECO:0007669"/>
    <property type="project" value="UniProtKB-SubCell"/>
</dbReference>
<dbReference type="EMBL" id="KK852931">
    <property type="protein sequence ID" value="KDR13631.1"/>
    <property type="molecule type" value="Genomic_DNA"/>
</dbReference>
<keyword evidence="2" id="KW-0813">Transport</keyword>
<dbReference type="InterPro" id="IPR000479">
    <property type="entry name" value="CIMR_rpt"/>
</dbReference>
<dbReference type="PROSITE" id="PS51914">
    <property type="entry name" value="MRH"/>
    <property type="match status" value="1"/>
</dbReference>
<evidence type="ECO:0000313" key="9">
    <source>
        <dbReference type="EMBL" id="KDR13631.1"/>
    </source>
</evidence>
<evidence type="ECO:0000256" key="3">
    <source>
        <dbReference type="ARBA" id="ARBA00022692"/>
    </source>
</evidence>
<keyword evidence="3" id="KW-0812">Transmembrane</keyword>
<dbReference type="Pfam" id="PF00878">
    <property type="entry name" value="CIMR"/>
    <property type="match status" value="2"/>
</dbReference>
<dbReference type="Proteomes" id="UP000027135">
    <property type="component" value="Unassembled WGS sequence"/>
</dbReference>
<keyword evidence="5" id="KW-1133">Transmembrane helix</keyword>
<proteinExistence type="predicted"/>
<dbReference type="eggNOG" id="KOG4504">
    <property type="taxonomic scope" value="Eukaryota"/>
</dbReference>
<name>A0A067QUN2_ZOONE</name>
<dbReference type="GO" id="GO:0038023">
    <property type="term" value="F:signaling receptor activity"/>
    <property type="evidence" value="ECO:0007669"/>
    <property type="project" value="InterPro"/>
</dbReference>
<evidence type="ECO:0000256" key="7">
    <source>
        <dbReference type="ARBA" id="ARBA00023157"/>
    </source>
</evidence>
<evidence type="ECO:0000256" key="2">
    <source>
        <dbReference type="ARBA" id="ARBA00022448"/>
    </source>
</evidence>
<keyword evidence="7" id="KW-1015">Disulfide bond</keyword>
<keyword evidence="9" id="KW-0675">Receptor</keyword>
<evidence type="ECO:0000256" key="1">
    <source>
        <dbReference type="ARBA" id="ARBA00004308"/>
    </source>
</evidence>
<dbReference type="OMA" id="HETHNCT"/>
<dbReference type="AlphaFoldDB" id="A0A067QUN2"/>
<dbReference type="PANTHER" id="PTHR15071">
    <property type="entry name" value="MANNOSE-6-PHOSPHATE RECEPTOR FAMILY MEMBER"/>
    <property type="match status" value="1"/>
</dbReference>
<evidence type="ECO:0000259" key="8">
    <source>
        <dbReference type="PROSITE" id="PS51914"/>
    </source>
</evidence>
<dbReference type="SUPFAM" id="SSF50911">
    <property type="entry name" value="Mannose 6-phosphate receptor domain"/>
    <property type="match status" value="2"/>
</dbReference>
<dbReference type="SMART" id="SM01404">
    <property type="entry name" value="CIMR"/>
    <property type="match status" value="2"/>
</dbReference>
<dbReference type="InterPro" id="IPR044865">
    <property type="entry name" value="MRH_dom"/>
</dbReference>
<dbReference type="GO" id="GO:0005537">
    <property type="term" value="F:D-mannose binding"/>
    <property type="evidence" value="ECO:0007669"/>
    <property type="project" value="InterPro"/>
</dbReference>
<dbReference type="Gene3D" id="2.70.130.10">
    <property type="entry name" value="Mannose-6-phosphate receptor binding domain"/>
    <property type="match status" value="2"/>
</dbReference>
<keyword evidence="6" id="KW-0472">Membrane</keyword>
<sequence length="255" mass="28118">MPELLIGDVCVYEFMWRTQAACPVNATTEQPHEDDSCTVVVPGTDNRINLRPLRNKVRMVADLAGYNYSFVVCGNLSGSPCGNNGVGVCKFKAQDQSQFWNAGVGNSHLHNSQGAISLKYTDGAPCNDKLKRSTQIVFVCEPSGSERIVFIDKVESCTYIINWYTDLTCNGLQVECSTPAWSDPEPVNLTPLIRLDHNYKVQAQNDTVFYINVCHPLLPVQGLNCPGGSSACVARLHNGNLIEEKVQCIQRMEIS</sequence>
<accession>A0A067QUN2</accession>
<evidence type="ECO:0000256" key="5">
    <source>
        <dbReference type="ARBA" id="ARBA00022989"/>
    </source>
</evidence>
<dbReference type="GO" id="GO:0007041">
    <property type="term" value="P:lysosomal transport"/>
    <property type="evidence" value="ECO:0007669"/>
    <property type="project" value="InterPro"/>
</dbReference>
<dbReference type="STRING" id="136037.A0A067QUN2"/>
<dbReference type="GO" id="GO:0000139">
    <property type="term" value="C:Golgi membrane"/>
    <property type="evidence" value="ECO:0007669"/>
    <property type="project" value="UniProtKB-SubCell"/>
</dbReference>
<evidence type="ECO:0000313" key="10">
    <source>
        <dbReference type="Proteomes" id="UP000027135"/>
    </source>
</evidence>
<reference evidence="9 10" key="1">
    <citation type="journal article" date="2014" name="Nat. Commun.">
        <title>Molecular traces of alternative social organization in a termite genome.</title>
        <authorList>
            <person name="Terrapon N."/>
            <person name="Li C."/>
            <person name="Robertson H.M."/>
            <person name="Ji L."/>
            <person name="Meng X."/>
            <person name="Booth W."/>
            <person name="Chen Z."/>
            <person name="Childers C.P."/>
            <person name="Glastad K.M."/>
            <person name="Gokhale K."/>
            <person name="Gowin J."/>
            <person name="Gronenberg W."/>
            <person name="Hermansen R.A."/>
            <person name="Hu H."/>
            <person name="Hunt B.G."/>
            <person name="Huylmans A.K."/>
            <person name="Khalil S.M."/>
            <person name="Mitchell R.D."/>
            <person name="Munoz-Torres M.C."/>
            <person name="Mustard J.A."/>
            <person name="Pan H."/>
            <person name="Reese J.T."/>
            <person name="Scharf M.E."/>
            <person name="Sun F."/>
            <person name="Vogel H."/>
            <person name="Xiao J."/>
            <person name="Yang W."/>
            <person name="Yang Z."/>
            <person name="Yang Z."/>
            <person name="Zhou J."/>
            <person name="Zhu J."/>
            <person name="Brent C.S."/>
            <person name="Elsik C.G."/>
            <person name="Goodisman M.A."/>
            <person name="Liberles D.A."/>
            <person name="Roe R.M."/>
            <person name="Vargo E.L."/>
            <person name="Vilcinskas A."/>
            <person name="Wang J."/>
            <person name="Bornberg-Bauer E."/>
            <person name="Korb J."/>
            <person name="Zhang G."/>
            <person name="Liebig J."/>
        </authorList>
    </citation>
    <scope>NUCLEOTIDE SEQUENCE [LARGE SCALE GENOMIC DNA]</scope>
    <source>
        <tissue evidence="9">Whole organism</tissue>
    </source>
</reference>
<evidence type="ECO:0000256" key="6">
    <source>
        <dbReference type="ARBA" id="ARBA00023136"/>
    </source>
</evidence>